<keyword evidence="3 6" id="KW-1133">Transmembrane helix</keyword>
<dbReference type="EMBL" id="CAXKWB010111836">
    <property type="protein sequence ID" value="CAL4233377.1"/>
    <property type="molecule type" value="Genomic_DNA"/>
</dbReference>
<keyword evidence="8" id="KW-1185">Reference proteome</keyword>
<comment type="caution">
    <text evidence="7">The sequence shown here is derived from an EMBL/GenBank/DDBJ whole genome shotgun (WGS) entry which is preliminary data.</text>
</comment>
<gene>
    <name evidence="7" type="ORF">MNOR_LOCUS39931</name>
</gene>
<evidence type="ECO:0000256" key="4">
    <source>
        <dbReference type="ARBA" id="ARBA00023136"/>
    </source>
</evidence>
<dbReference type="InterPro" id="IPR024129">
    <property type="entry name" value="Sphingomy_SMPD4"/>
</dbReference>
<sequence>YKEPYKHTSKHFQRCCQWPQPSKILRLKRTHVYIALRARTYGNLFEGLYNGRPLAAKRTLAGPMGQPDLYIVTNHIGHNFQFRSFLTCMLRYISEVDGPSHQYSPMFSIHNIQMVEELLLNVSRAHRAVLQEQALHSPASPNTVDGGTQVKAGWLTTILKGLMEPASPVEDDTAQEDIRKTITHLENAQRQLSSIFNLVLPLNFGQCNTNYNDNSMSSPTKGNTDDHSPDQVNVGHAKVLTDYGRVQLIRGMRRMDLKYEGNPDLMPICTFEIPFLVRWFYSLSQFLNKKYGTQLERLYYRENFISRLVRLILSPPETVYEYQKNSLGSPHRRVAVDLPARISLRFLASKHTLGMVMALCLVGHMLGLFRLLGNLLIPLVVMFVISYAVYQRYHSYTAARHQGTEEQIQQQPQQEQQQEDEQDKPAPGTPLRGY</sequence>
<name>A0AAV2SSK7_MEGNR</name>
<keyword evidence="4 6" id="KW-0472">Membrane</keyword>
<evidence type="ECO:0008006" key="9">
    <source>
        <dbReference type="Google" id="ProtNLM"/>
    </source>
</evidence>
<dbReference type="Proteomes" id="UP001497623">
    <property type="component" value="Unassembled WGS sequence"/>
</dbReference>
<reference evidence="7 8" key="1">
    <citation type="submission" date="2024-05" db="EMBL/GenBank/DDBJ databases">
        <authorList>
            <person name="Wallberg A."/>
        </authorList>
    </citation>
    <scope>NUCLEOTIDE SEQUENCE [LARGE SCALE GENOMIC DNA]</scope>
</reference>
<dbReference type="GO" id="GO:0006685">
    <property type="term" value="P:sphingomyelin catabolic process"/>
    <property type="evidence" value="ECO:0007669"/>
    <property type="project" value="TreeGrafter"/>
</dbReference>
<evidence type="ECO:0000313" key="7">
    <source>
        <dbReference type="EMBL" id="CAL4233377.1"/>
    </source>
</evidence>
<protein>
    <recommendedName>
        <fullName evidence="9">Sphingomyelin phosphodiesterase 4</fullName>
    </recommendedName>
</protein>
<dbReference type="AlphaFoldDB" id="A0AAV2SSK7"/>
<feature type="region of interest" description="Disordered" evidence="5">
    <location>
        <begin position="401"/>
        <end position="434"/>
    </location>
</feature>
<dbReference type="Pfam" id="PF14724">
    <property type="entry name" value="mit_SMPDase"/>
    <property type="match status" value="1"/>
</dbReference>
<evidence type="ECO:0000256" key="1">
    <source>
        <dbReference type="ARBA" id="ARBA00004167"/>
    </source>
</evidence>
<feature type="compositionally biased region" description="Polar residues" evidence="5">
    <location>
        <begin position="211"/>
        <end position="222"/>
    </location>
</feature>
<dbReference type="PANTHER" id="PTHR12988:SF6">
    <property type="entry name" value="SPHINGOMYELIN PHOSPHODIESTERASE 4"/>
    <property type="match status" value="1"/>
</dbReference>
<dbReference type="GO" id="GO:0046513">
    <property type="term" value="P:ceramide biosynthetic process"/>
    <property type="evidence" value="ECO:0007669"/>
    <property type="project" value="TreeGrafter"/>
</dbReference>
<dbReference type="GO" id="GO:0016020">
    <property type="term" value="C:membrane"/>
    <property type="evidence" value="ECO:0007669"/>
    <property type="project" value="UniProtKB-SubCell"/>
</dbReference>
<proteinExistence type="predicted"/>
<keyword evidence="2 6" id="KW-0812">Transmembrane</keyword>
<feature type="non-terminal residue" evidence="7">
    <location>
        <position position="1"/>
    </location>
</feature>
<evidence type="ECO:0000256" key="5">
    <source>
        <dbReference type="SAM" id="MobiDB-lite"/>
    </source>
</evidence>
<feature type="region of interest" description="Disordered" evidence="5">
    <location>
        <begin position="211"/>
        <end position="232"/>
    </location>
</feature>
<dbReference type="GO" id="GO:0050290">
    <property type="term" value="F:sphingomyelin phosphodiesterase D activity"/>
    <property type="evidence" value="ECO:0007669"/>
    <property type="project" value="InterPro"/>
</dbReference>
<evidence type="ECO:0000313" key="8">
    <source>
        <dbReference type="Proteomes" id="UP001497623"/>
    </source>
</evidence>
<evidence type="ECO:0000256" key="6">
    <source>
        <dbReference type="SAM" id="Phobius"/>
    </source>
</evidence>
<dbReference type="GO" id="GO:0046475">
    <property type="term" value="P:glycerophospholipid catabolic process"/>
    <property type="evidence" value="ECO:0007669"/>
    <property type="project" value="TreeGrafter"/>
</dbReference>
<organism evidence="7 8">
    <name type="scientific">Meganyctiphanes norvegica</name>
    <name type="common">Northern krill</name>
    <name type="synonym">Thysanopoda norvegica</name>
    <dbReference type="NCBI Taxonomy" id="48144"/>
    <lineage>
        <taxon>Eukaryota</taxon>
        <taxon>Metazoa</taxon>
        <taxon>Ecdysozoa</taxon>
        <taxon>Arthropoda</taxon>
        <taxon>Crustacea</taxon>
        <taxon>Multicrustacea</taxon>
        <taxon>Malacostraca</taxon>
        <taxon>Eumalacostraca</taxon>
        <taxon>Eucarida</taxon>
        <taxon>Euphausiacea</taxon>
        <taxon>Euphausiidae</taxon>
        <taxon>Meganyctiphanes</taxon>
    </lineage>
</organism>
<accession>A0AAV2SSK7</accession>
<comment type="subcellular location">
    <subcellularLocation>
        <location evidence="1">Membrane</location>
        <topology evidence="1">Single-pass membrane protein</topology>
    </subcellularLocation>
</comment>
<evidence type="ECO:0000256" key="3">
    <source>
        <dbReference type="ARBA" id="ARBA00022989"/>
    </source>
</evidence>
<dbReference type="PANTHER" id="PTHR12988">
    <property type="entry name" value="SPHINGOMYELIN PHOSPHODIESTERASE 4"/>
    <property type="match status" value="1"/>
</dbReference>
<feature type="compositionally biased region" description="Low complexity" evidence="5">
    <location>
        <begin position="405"/>
        <end position="416"/>
    </location>
</feature>
<feature type="transmembrane region" description="Helical" evidence="6">
    <location>
        <begin position="375"/>
        <end position="390"/>
    </location>
</feature>
<feature type="non-terminal residue" evidence="7">
    <location>
        <position position="434"/>
    </location>
</feature>
<evidence type="ECO:0000256" key="2">
    <source>
        <dbReference type="ARBA" id="ARBA00022692"/>
    </source>
</evidence>